<dbReference type="Proteomes" id="UP001057375">
    <property type="component" value="Unassembled WGS sequence"/>
</dbReference>
<keyword evidence="1" id="KW-0862">Zinc</keyword>
<protein>
    <recommendedName>
        <fullName evidence="3">RING-type domain-containing protein</fullName>
    </recommendedName>
</protein>
<dbReference type="EMBL" id="BQXS01012706">
    <property type="protein sequence ID" value="GKT27130.1"/>
    <property type="molecule type" value="Genomic_DNA"/>
</dbReference>
<comment type="caution">
    <text evidence="4">The sequence shown here is derived from an EMBL/GenBank/DDBJ whole genome shotgun (WGS) entry which is preliminary data.</text>
</comment>
<feature type="region of interest" description="Disordered" evidence="2">
    <location>
        <begin position="164"/>
        <end position="191"/>
    </location>
</feature>
<evidence type="ECO:0000256" key="1">
    <source>
        <dbReference type="PROSITE-ProRule" id="PRU00175"/>
    </source>
</evidence>
<organism evidence="4 5">
    <name type="scientific">Aduncisulcus paluster</name>
    <dbReference type="NCBI Taxonomy" id="2918883"/>
    <lineage>
        <taxon>Eukaryota</taxon>
        <taxon>Metamonada</taxon>
        <taxon>Carpediemonas-like organisms</taxon>
        <taxon>Aduncisulcus</taxon>
    </lineage>
</organism>
<keyword evidence="1" id="KW-0479">Metal-binding</keyword>
<accession>A0ABQ5K5N6</accession>
<feature type="compositionally biased region" description="Acidic residues" evidence="2">
    <location>
        <begin position="179"/>
        <end position="191"/>
    </location>
</feature>
<reference evidence="4" key="1">
    <citation type="submission" date="2022-03" db="EMBL/GenBank/DDBJ databases">
        <title>Draft genome sequence of Aduncisulcus paluster, a free-living microaerophilic Fornicata.</title>
        <authorList>
            <person name="Yuyama I."/>
            <person name="Kume K."/>
            <person name="Tamura T."/>
            <person name="Inagaki Y."/>
            <person name="Hashimoto T."/>
        </authorList>
    </citation>
    <scope>NUCLEOTIDE SEQUENCE</scope>
    <source>
        <strain evidence="4">NY0171</strain>
    </source>
</reference>
<sequence length="232" mass="26462">MIPNSVQEKVSFFVSPSKLENPDAQEYFSAHRCKLCFSVPYYKPVACSNCSSIFCSFCLKYIQIRSENICPVCKASQCLSTDPCPAHGKEFTDKTDSSESIPLKKTCRISSDYLPSSFPRFLKSRVKIGDMSVKLVNLDSYFAKRMKCPSPSTTNPSTLLPLILPSLPSPETQESPPVTDEDEEAGIDPDDPGFLKWYKRFDYRMQSKLRERIDYSSQETRTRNFSLKLFLY</sequence>
<proteinExistence type="predicted"/>
<dbReference type="InterPro" id="IPR001841">
    <property type="entry name" value="Znf_RING"/>
</dbReference>
<keyword evidence="1" id="KW-0863">Zinc-finger</keyword>
<gene>
    <name evidence="4" type="ORF">ADUPG1_013629</name>
</gene>
<evidence type="ECO:0000313" key="4">
    <source>
        <dbReference type="EMBL" id="GKT27130.1"/>
    </source>
</evidence>
<name>A0ABQ5K5N6_9EUKA</name>
<dbReference type="PROSITE" id="PS50089">
    <property type="entry name" value="ZF_RING_2"/>
    <property type="match status" value="1"/>
</dbReference>
<evidence type="ECO:0000259" key="3">
    <source>
        <dbReference type="PROSITE" id="PS50089"/>
    </source>
</evidence>
<keyword evidence="5" id="KW-1185">Reference proteome</keyword>
<feature type="non-terminal residue" evidence="4">
    <location>
        <position position="232"/>
    </location>
</feature>
<evidence type="ECO:0000313" key="5">
    <source>
        <dbReference type="Proteomes" id="UP001057375"/>
    </source>
</evidence>
<evidence type="ECO:0000256" key="2">
    <source>
        <dbReference type="SAM" id="MobiDB-lite"/>
    </source>
</evidence>
<feature type="domain" description="RING-type" evidence="3">
    <location>
        <begin position="33"/>
        <end position="74"/>
    </location>
</feature>